<proteinExistence type="predicted"/>
<sequence>MYFKMMKLCLLMLVANMSISQKFKEEDPNVSCGHRLYFSNVNWYTAYKICEEEKKTLALPESDIFTFKSTLEHLIKDRLDAGFTNYRMSKKPNVEVWIGAFLHTSTNESMNSLCKPLNIDLVPDKSQKRDDILCIYFDLSTTKFQAERCDNNNKSFFCYNFKNGKFMYWPHPPMYFPDKPLSKWCPDLQERIETRKKNLTIHKKETNKYQRTLISAPDDRPTSKYMGVTGALVISLVAGIIVCIDLMNFCKIFKPVRVKVE</sequence>
<dbReference type="Proteomes" id="UP000005408">
    <property type="component" value="Unassembled WGS sequence"/>
</dbReference>
<keyword evidence="1" id="KW-0812">Transmembrane</keyword>
<protein>
    <recommendedName>
        <fullName evidence="5">C-type lectin domain-containing protein</fullName>
    </recommendedName>
</protein>
<accession>A0A8W8JA55</accession>
<dbReference type="InterPro" id="IPR016187">
    <property type="entry name" value="CTDL_fold"/>
</dbReference>
<dbReference type="AlphaFoldDB" id="A0A8W8JA55"/>
<evidence type="ECO:0000313" key="3">
    <source>
        <dbReference type="EnsemblMetazoa" id="G18035.1:cds"/>
    </source>
</evidence>
<dbReference type="SUPFAM" id="SSF56436">
    <property type="entry name" value="C-type lectin-like"/>
    <property type="match status" value="1"/>
</dbReference>
<reference evidence="3" key="1">
    <citation type="submission" date="2022-08" db="UniProtKB">
        <authorList>
            <consortium name="EnsemblMetazoa"/>
        </authorList>
    </citation>
    <scope>IDENTIFICATION</scope>
    <source>
        <strain evidence="3">05x7-T-G4-1.051#20</strain>
    </source>
</reference>
<evidence type="ECO:0000313" key="4">
    <source>
        <dbReference type="Proteomes" id="UP000005408"/>
    </source>
</evidence>
<feature type="transmembrane region" description="Helical" evidence="1">
    <location>
        <begin position="225"/>
        <end position="247"/>
    </location>
</feature>
<feature type="signal peptide" evidence="2">
    <location>
        <begin position="1"/>
        <end position="20"/>
    </location>
</feature>
<name>A0A8W8JA55_MAGGI</name>
<keyword evidence="2" id="KW-0732">Signal</keyword>
<dbReference type="EnsemblMetazoa" id="G18035.1">
    <property type="protein sequence ID" value="G18035.1:cds"/>
    <property type="gene ID" value="G18035"/>
</dbReference>
<keyword evidence="1" id="KW-1133">Transmembrane helix</keyword>
<evidence type="ECO:0000256" key="2">
    <source>
        <dbReference type="SAM" id="SignalP"/>
    </source>
</evidence>
<keyword evidence="1" id="KW-0472">Membrane</keyword>
<feature type="chain" id="PRO_5036493012" description="C-type lectin domain-containing protein" evidence="2">
    <location>
        <begin position="21"/>
        <end position="261"/>
    </location>
</feature>
<evidence type="ECO:0000256" key="1">
    <source>
        <dbReference type="SAM" id="Phobius"/>
    </source>
</evidence>
<dbReference type="InterPro" id="IPR016186">
    <property type="entry name" value="C-type_lectin-like/link_sf"/>
</dbReference>
<evidence type="ECO:0008006" key="5">
    <source>
        <dbReference type="Google" id="ProtNLM"/>
    </source>
</evidence>
<organism evidence="3 4">
    <name type="scientific">Magallana gigas</name>
    <name type="common">Pacific oyster</name>
    <name type="synonym">Crassostrea gigas</name>
    <dbReference type="NCBI Taxonomy" id="29159"/>
    <lineage>
        <taxon>Eukaryota</taxon>
        <taxon>Metazoa</taxon>
        <taxon>Spiralia</taxon>
        <taxon>Lophotrochozoa</taxon>
        <taxon>Mollusca</taxon>
        <taxon>Bivalvia</taxon>
        <taxon>Autobranchia</taxon>
        <taxon>Pteriomorphia</taxon>
        <taxon>Ostreida</taxon>
        <taxon>Ostreoidea</taxon>
        <taxon>Ostreidae</taxon>
        <taxon>Magallana</taxon>
    </lineage>
</organism>
<keyword evidence="4" id="KW-1185">Reference proteome</keyword>
<dbReference type="Gene3D" id="3.10.100.10">
    <property type="entry name" value="Mannose-Binding Protein A, subunit A"/>
    <property type="match status" value="1"/>
</dbReference>